<gene>
    <name evidence="2" type="ORF">PACLA_8A087132</name>
</gene>
<reference evidence="2" key="1">
    <citation type="submission" date="2020-04" db="EMBL/GenBank/DDBJ databases">
        <authorList>
            <person name="Alioto T."/>
            <person name="Alioto T."/>
            <person name="Gomez Garrido J."/>
        </authorList>
    </citation>
    <scope>NUCLEOTIDE SEQUENCE</scope>
    <source>
        <strain evidence="2">A484AB</strain>
    </source>
</reference>
<keyword evidence="3" id="KW-1185">Reference proteome</keyword>
<dbReference type="Pfam" id="PF05380">
    <property type="entry name" value="Peptidase_A17"/>
    <property type="match status" value="1"/>
</dbReference>
<dbReference type="OrthoDB" id="5985859at2759"/>
<accession>A0A6S7I635</accession>
<sequence>MSPGVEFDKNTMLLTQTSQVDFKNLCRLDVLGLADSSEKDQDAVYDEFKENISCQPATNNNREETMFAKQQLGTNPESETKLLGLSWDKSQDTLSVTTNKAEPASTKRGALSQLAKVYDPVGLVSPTTLPGKLLYREMCEANLAWDREFPETLTKQWKEWYEQFPERYTVPRTLAPNQQPILSVSLHAFGDASKDGVTVAVYAVIEQENGTTQGVVCSKSHIAKRNLTIPQLELVSGHMAANLVTNVETAIGNEKVTSVHCWLDATFTLYWMNSQGEYRQFVSNRVKKIQEHKRLEWHHVPTNKNPADLGSRGGNIVGNELWAHSPEWLSDKKKWPPKVILEVSFEANEEIKHAQSTQALTTSSQPTDSDVSKSTLCERF</sequence>
<dbReference type="EMBL" id="CACRXK020007411">
    <property type="protein sequence ID" value="CAB4012173.1"/>
    <property type="molecule type" value="Genomic_DNA"/>
</dbReference>
<evidence type="ECO:0000256" key="1">
    <source>
        <dbReference type="SAM" id="MobiDB-lite"/>
    </source>
</evidence>
<proteinExistence type="predicted"/>
<organism evidence="2 3">
    <name type="scientific">Paramuricea clavata</name>
    <name type="common">Red gorgonian</name>
    <name type="synonym">Violescent sea-whip</name>
    <dbReference type="NCBI Taxonomy" id="317549"/>
    <lineage>
        <taxon>Eukaryota</taxon>
        <taxon>Metazoa</taxon>
        <taxon>Cnidaria</taxon>
        <taxon>Anthozoa</taxon>
        <taxon>Octocorallia</taxon>
        <taxon>Malacalcyonacea</taxon>
        <taxon>Plexauridae</taxon>
        <taxon>Paramuricea</taxon>
    </lineage>
</organism>
<comment type="caution">
    <text evidence="2">The sequence shown here is derived from an EMBL/GenBank/DDBJ whole genome shotgun (WGS) entry which is preliminary data.</text>
</comment>
<evidence type="ECO:0000313" key="2">
    <source>
        <dbReference type="EMBL" id="CAB4012173.1"/>
    </source>
</evidence>
<protein>
    <submittedName>
        <fullName evidence="2">Uncharacterized protein</fullName>
    </submittedName>
</protein>
<feature type="region of interest" description="Disordered" evidence="1">
    <location>
        <begin position="354"/>
        <end position="375"/>
    </location>
</feature>
<dbReference type="AlphaFoldDB" id="A0A6S7I635"/>
<name>A0A6S7I635_PARCT</name>
<dbReference type="Proteomes" id="UP001152795">
    <property type="component" value="Unassembled WGS sequence"/>
</dbReference>
<dbReference type="InterPro" id="IPR008042">
    <property type="entry name" value="Retrotrans_Pao"/>
</dbReference>
<evidence type="ECO:0000313" key="3">
    <source>
        <dbReference type="Proteomes" id="UP001152795"/>
    </source>
</evidence>
<dbReference type="PANTHER" id="PTHR47331">
    <property type="entry name" value="PHD-TYPE DOMAIN-CONTAINING PROTEIN"/>
    <property type="match status" value="1"/>
</dbReference>